<organism evidence="2 3">
    <name type="scientific">Orchesella dallaii</name>
    <dbReference type="NCBI Taxonomy" id="48710"/>
    <lineage>
        <taxon>Eukaryota</taxon>
        <taxon>Metazoa</taxon>
        <taxon>Ecdysozoa</taxon>
        <taxon>Arthropoda</taxon>
        <taxon>Hexapoda</taxon>
        <taxon>Collembola</taxon>
        <taxon>Entomobryomorpha</taxon>
        <taxon>Entomobryoidea</taxon>
        <taxon>Orchesellidae</taxon>
        <taxon>Orchesellinae</taxon>
        <taxon>Orchesella</taxon>
    </lineage>
</organism>
<reference evidence="2 3" key="1">
    <citation type="submission" date="2024-08" db="EMBL/GenBank/DDBJ databases">
        <authorList>
            <person name="Cucini C."/>
            <person name="Frati F."/>
        </authorList>
    </citation>
    <scope>NUCLEOTIDE SEQUENCE [LARGE SCALE GENOMIC DNA]</scope>
</reference>
<comment type="caution">
    <text evidence="2">The sequence shown here is derived from an EMBL/GenBank/DDBJ whole genome shotgun (WGS) entry which is preliminary data.</text>
</comment>
<evidence type="ECO:0000313" key="3">
    <source>
        <dbReference type="Proteomes" id="UP001642540"/>
    </source>
</evidence>
<keyword evidence="3" id="KW-1185">Reference proteome</keyword>
<accession>A0ABP1R549</accession>
<evidence type="ECO:0008006" key="4">
    <source>
        <dbReference type="Google" id="ProtNLM"/>
    </source>
</evidence>
<gene>
    <name evidence="2" type="ORF">ODALV1_LOCUS18245</name>
</gene>
<evidence type="ECO:0000313" key="2">
    <source>
        <dbReference type="EMBL" id="CAL8118683.1"/>
    </source>
</evidence>
<dbReference type="Proteomes" id="UP001642540">
    <property type="component" value="Unassembled WGS sequence"/>
</dbReference>
<dbReference type="EMBL" id="CAXLJM020000057">
    <property type="protein sequence ID" value="CAL8118683.1"/>
    <property type="molecule type" value="Genomic_DNA"/>
</dbReference>
<feature type="coiled-coil region" evidence="1">
    <location>
        <begin position="283"/>
        <end position="310"/>
    </location>
</feature>
<proteinExistence type="predicted"/>
<protein>
    <recommendedName>
        <fullName evidence="4">IQ domain-containing protein G</fullName>
    </recommendedName>
</protein>
<evidence type="ECO:0000256" key="1">
    <source>
        <dbReference type="SAM" id="Coils"/>
    </source>
</evidence>
<sequence>MASVAEPSELAPVDTVLACAILKDLEQHLKLSKLASLKSEEHFYTEKKAIDNAEVNDTFGKMGAPEDTALEAQLQYLKLSEICMEGTSQAVVLQNSRDEDEDRQKLIQGMNYIIDVVHRTKESLQDTNNFSILEEETSTTFQHLNREFLLKSSIEEAEHRISIIKEEYQKAKQEASLEEQRKTGQITLLKDQHHLISCDGRESIKVADMYFDAQSCNMSCNHRNEMDVKTKEIHQVKGQIDRDIHCLAVMESWTDDFCQQLEHKIDEWKLKFRRDEFAMEMRIEAKQRAIKAQEELIKSLNETIAERLEELAPWEEEKEVERQERLAHMRRYYSTRKIQRWWRAYMIKWKLYRRKRIKPKA</sequence>
<name>A0ABP1R549_9HEXA</name>
<keyword evidence="1" id="KW-0175">Coiled coil</keyword>
<feature type="coiled-coil region" evidence="1">
    <location>
        <begin position="154"/>
        <end position="181"/>
    </location>
</feature>